<dbReference type="InterPro" id="IPR000477">
    <property type="entry name" value="RT_dom"/>
</dbReference>
<sequence>MGDYRPISLVGATYKVVAKVLVNRIKKVMNSIIGETQMAFIKNRQILDSFVIAKEVIHKWRKSEDGGLLVKLDFEKAYESVDHKFLKDMMEVQGLSTLLSKAVNMGFIMGERLVLIKSVLNSIPTYYMSVFRMPVGVARKIEKLQRCFLWGDGIEKRKLHVVDWITVCKSKKNGGLGIGRILDKNEGLLSKWLWRFRTDGSSLWKKVVCDKYGVDGNRLLWDWKTVSGPSFFVNAVANVIRVGSRSASVFFKDVQVVVGNEINIRLWQDVMVESHQLKVAFPRISSGTFSVMSFRRALEEFDGCDSWLDRLPWRGICPPKVEFFTWQLLRGRVPVGDVLRRFGMSVDMDCKLCNNGKESMNHVFLYCIWTWKLWTTCMNRWNVVFCSNGDNKGWWENWVGMVPATKYLRAWEVMFYAVVWTVWESRNQVIFNDKETNVWQAIDIVKFRVAWWFKHLSKGSKETLTYMLLNIKELCVDGKPIKKINKADWIPPANSNLKFNVDGSVSGNPGPAGIGGVLRNFDGKVLCMFSCYIGIQDPNSAELVAIHKACALCVFIPSVVNRNIEIASDSRMAVSWINGEGVGSLNHVNLIYDICSSLERFGGKVVYSPRVSNQFADRLAKLGSNMLGDFV</sequence>
<feature type="domain" description="RNase H type-1" evidence="1">
    <location>
        <begin position="493"/>
        <end position="625"/>
    </location>
</feature>
<dbReference type="InterPro" id="IPR044730">
    <property type="entry name" value="RNase_H-like_dom_plant"/>
</dbReference>
<accession>A0AAD9U600</accession>
<dbReference type="InterPro" id="IPR026960">
    <property type="entry name" value="RVT-Znf"/>
</dbReference>
<dbReference type="AlphaFoldDB" id="A0AAD9U600"/>
<keyword evidence="3" id="KW-1185">Reference proteome</keyword>
<dbReference type="EMBL" id="JANJYI010000005">
    <property type="protein sequence ID" value="KAK2648312.1"/>
    <property type="molecule type" value="Genomic_DNA"/>
</dbReference>
<dbReference type="GO" id="GO:0003676">
    <property type="term" value="F:nucleic acid binding"/>
    <property type="evidence" value="ECO:0007669"/>
    <property type="project" value="InterPro"/>
</dbReference>
<gene>
    <name evidence="2" type="ORF">Ddye_015801</name>
</gene>
<name>A0AAD9U600_9ROSI</name>
<proteinExistence type="predicted"/>
<dbReference type="Pfam" id="PF13456">
    <property type="entry name" value="RVT_3"/>
    <property type="match status" value="1"/>
</dbReference>
<evidence type="ECO:0000259" key="1">
    <source>
        <dbReference type="PROSITE" id="PS50879"/>
    </source>
</evidence>
<dbReference type="PROSITE" id="PS50879">
    <property type="entry name" value="RNASE_H_1"/>
    <property type="match status" value="1"/>
</dbReference>
<dbReference type="InterPro" id="IPR036397">
    <property type="entry name" value="RNaseH_sf"/>
</dbReference>
<evidence type="ECO:0000313" key="3">
    <source>
        <dbReference type="Proteomes" id="UP001280121"/>
    </source>
</evidence>
<protein>
    <recommendedName>
        <fullName evidence="1">RNase H type-1 domain-containing protein</fullName>
    </recommendedName>
</protein>
<dbReference type="Pfam" id="PF13966">
    <property type="entry name" value="zf-RVT"/>
    <property type="match status" value="1"/>
</dbReference>
<comment type="caution">
    <text evidence="2">The sequence shown here is derived from an EMBL/GenBank/DDBJ whole genome shotgun (WGS) entry which is preliminary data.</text>
</comment>
<dbReference type="InterPro" id="IPR012337">
    <property type="entry name" value="RNaseH-like_sf"/>
</dbReference>
<dbReference type="SUPFAM" id="SSF53098">
    <property type="entry name" value="Ribonuclease H-like"/>
    <property type="match status" value="1"/>
</dbReference>
<dbReference type="InterPro" id="IPR002156">
    <property type="entry name" value="RNaseH_domain"/>
</dbReference>
<dbReference type="GO" id="GO:0004523">
    <property type="term" value="F:RNA-DNA hybrid ribonuclease activity"/>
    <property type="evidence" value="ECO:0007669"/>
    <property type="project" value="InterPro"/>
</dbReference>
<dbReference type="Proteomes" id="UP001280121">
    <property type="component" value="Unassembled WGS sequence"/>
</dbReference>
<reference evidence="2" key="1">
    <citation type="journal article" date="2023" name="Plant J.">
        <title>Genome sequences and population genomics provide insights into the demographic history, inbreeding, and mutation load of two 'living fossil' tree species of Dipteronia.</title>
        <authorList>
            <person name="Feng Y."/>
            <person name="Comes H.P."/>
            <person name="Chen J."/>
            <person name="Zhu S."/>
            <person name="Lu R."/>
            <person name="Zhang X."/>
            <person name="Li P."/>
            <person name="Qiu J."/>
            <person name="Olsen K.M."/>
            <person name="Qiu Y."/>
        </authorList>
    </citation>
    <scope>NUCLEOTIDE SEQUENCE</scope>
    <source>
        <strain evidence="2">KIB01</strain>
    </source>
</reference>
<dbReference type="PANTHER" id="PTHR33116:SF75">
    <property type="entry name" value="RIBONUCLEASE H PROTEIN"/>
    <property type="match status" value="1"/>
</dbReference>
<dbReference type="Pfam" id="PF00078">
    <property type="entry name" value="RVT_1"/>
    <property type="match status" value="1"/>
</dbReference>
<dbReference type="PANTHER" id="PTHR33116">
    <property type="entry name" value="REVERSE TRANSCRIPTASE ZINC-BINDING DOMAIN-CONTAINING PROTEIN-RELATED-RELATED"/>
    <property type="match status" value="1"/>
</dbReference>
<dbReference type="CDD" id="cd06222">
    <property type="entry name" value="RNase_H_like"/>
    <property type="match status" value="1"/>
</dbReference>
<organism evidence="2 3">
    <name type="scientific">Dipteronia dyeriana</name>
    <dbReference type="NCBI Taxonomy" id="168575"/>
    <lineage>
        <taxon>Eukaryota</taxon>
        <taxon>Viridiplantae</taxon>
        <taxon>Streptophyta</taxon>
        <taxon>Embryophyta</taxon>
        <taxon>Tracheophyta</taxon>
        <taxon>Spermatophyta</taxon>
        <taxon>Magnoliopsida</taxon>
        <taxon>eudicotyledons</taxon>
        <taxon>Gunneridae</taxon>
        <taxon>Pentapetalae</taxon>
        <taxon>rosids</taxon>
        <taxon>malvids</taxon>
        <taxon>Sapindales</taxon>
        <taxon>Sapindaceae</taxon>
        <taxon>Hippocastanoideae</taxon>
        <taxon>Acereae</taxon>
        <taxon>Dipteronia</taxon>
    </lineage>
</organism>
<evidence type="ECO:0000313" key="2">
    <source>
        <dbReference type="EMBL" id="KAK2648312.1"/>
    </source>
</evidence>
<dbReference type="Gene3D" id="3.30.420.10">
    <property type="entry name" value="Ribonuclease H-like superfamily/Ribonuclease H"/>
    <property type="match status" value="1"/>
</dbReference>